<dbReference type="Gene3D" id="3.50.50.60">
    <property type="entry name" value="FAD/NAD(P)-binding domain"/>
    <property type="match status" value="1"/>
</dbReference>
<accession>A0A6A6GQ57</accession>
<feature type="domain" description="FAD-binding" evidence="6">
    <location>
        <begin position="129"/>
        <end position="172"/>
    </location>
</feature>
<evidence type="ECO:0000256" key="3">
    <source>
        <dbReference type="ARBA" id="ARBA00022827"/>
    </source>
</evidence>
<dbReference type="InterPro" id="IPR036188">
    <property type="entry name" value="FAD/NAD-bd_sf"/>
</dbReference>
<evidence type="ECO:0000313" key="7">
    <source>
        <dbReference type="EMBL" id="KAF2227841.1"/>
    </source>
</evidence>
<keyword evidence="4" id="KW-0560">Oxidoreductase</keyword>
<dbReference type="SUPFAM" id="SSF51905">
    <property type="entry name" value="FAD/NAD(P)-binding domain"/>
    <property type="match status" value="1"/>
</dbReference>
<evidence type="ECO:0000256" key="1">
    <source>
        <dbReference type="ARBA" id="ARBA00001974"/>
    </source>
</evidence>
<dbReference type="InterPro" id="IPR002938">
    <property type="entry name" value="FAD-bd"/>
</dbReference>
<sequence length="229" mass="26157">MRVALSEQEVRPVLELDPYFLQGGDPKTDAFLWWSVLSTPSMNEGRVGLEGKYECQVMVAWPYREGFLGRMEPVEVPRTSKERLALLREITNDWCEPFKSLVHAVPEDTDLQEVKLEDWLPPAGDWNNFDGKVTLMGDAAHAMVMFRGEGANHGILDVKNWLYGHLDLLKRGYWSAEEVRDATSEYEAEMKKRTKQAVLASRRAAEDAVTYQRIDDRSPLVNKRAVVAE</sequence>
<keyword evidence="8" id="KW-1185">Reference proteome</keyword>
<dbReference type="OrthoDB" id="47494at2759"/>
<evidence type="ECO:0000313" key="8">
    <source>
        <dbReference type="Proteomes" id="UP000799538"/>
    </source>
</evidence>
<comment type="cofactor">
    <cofactor evidence="1">
        <name>FAD</name>
        <dbReference type="ChEBI" id="CHEBI:57692"/>
    </cofactor>
</comment>
<organism evidence="7 8">
    <name type="scientific">Elsinoe ampelina</name>
    <dbReference type="NCBI Taxonomy" id="302913"/>
    <lineage>
        <taxon>Eukaryota</taxon>
        <taxon>Fungi</taxon>
        <taxon>Dikarya</taxon>
        <taxon>Ascomycota</taxon>
        <taxon>Pezizomycotina</taxon>
        <taxon>Dothideomycetes</taxon>
        <taxon>Dothideomycetidae</taxon>
        <taxon>Myriangiales</taxon>
        <taxon>Elsinoaceae</taxon>
        <taxon>Elsinoe</taxon>
    </lineage>
</organism>
<dbReference type="PANTHER" id="PTHR47178:SF1">
    <property type="entry name" value="FAD-BINDING DOMAIN-CONTAINING PROTEIN-RELATED"/>
    <property type="match status" value="1"/>
</dbReference>
<dbReference type="Pfam" id="PF01494">
    <property type="entry name" value="FAD_binding_3"/>
    <property type="match status" value="1"/>
</dbReference>
<name>A0A6A6GQ57_9PEZI</name>
<gene>
    <name evidence="7" type="ORF">BDZ85DRAFT_254975</name>
</gene>
<dbReference type="GO" id="GO:0071949">
    <property type="term" value="F:FAD binding"/>
    <property type="evidence" value="ECO:0007669"/>
    <property type="project" value="InterPro"/>
</dbReference>
<evidence type="ECO:0000256" key="5">
    <source>
        <dbReference type="ARBA" id="ARBA00023033"/>
    </source>
</evidence>
<evidence type="ECO:0000256" key="4">
    <source>
        <dbReference type="ARBA" id="ARBA00023002"/>
    </source>
</evidence>
<dbReference type="GO" id="GO:0004497">
    <property type="term" value="F:monooxygenase activity"/>
    <property type="evidence" value="ECO:0007669"/>
    <property type="project" value="UniProtKB-KW"/>
</dbReference>
<keyword evidence="3" id="KW-0274">FAD</keyword>
<evidence type="ECO:0000259" key="6">
    <source>
        <dbReference type="Pfam" id="PF01494"/>
    </source>
</evidence>
<keyword evidence="5" id="KW-0503">Monooxygenase</keyword>
<dbReference type="AlphaFoldDB" id="A0A6A6GQ57"/>
<dbReference type="EMBL" id="ML992501">
    <property type="protein sequence ID" value="KAF2227841.1"/>
    <property type="molecule type" value="Genomic_DNA"/>
</dbReference>
<protein>
    <recommendedName>
        <fullName evidence="6">FAD-binding domain-containing protein</fullName>
    </recommendedName>
</protein>
<dbReference type="PANTHER" id="PTHR47178">
    <property type="entry name" value="MONOOXYGENASE, FAD-BINDING"/>
    <property type="match status" value="1"/>
</dbReference>
<proteinExistence type="predicted"/>
<evidence type="ECO:0000256" key="2">
    <source>
        <dbReference type="ARBA" id="ARBA00022630"/>
    </source>
</evidence>
<dbReference type="Proteomes" id="UP000799538">
    <property type="component" value="Unassembled WGS sequence"/>
</dbReference>
<reference evidence="8" key="1">
    <citation type="journal article" date="2020" name="Stud. Mycol.">
        <title>101 Dothideomycetes genomes: A test case for predicting lifestyles and emergence of pathogens.</title>
        <authorList>
            <person name="Haridas S."/>
            <person name="Albert R."/>
            <person name="Binder M."/>
            <person name="Bloem J."/>
            <person name="LaButti K."/>
            <person name="Salamov A."/>
            <person name="Andreopoulos B."/>
            <person name="Baker S."/>
            <person name="Barry K."/>
            <person name="Bills G."/>
            <person name="Bluhm B."/>
            <person name="Cannon C."/>
            <person name="Castanera R."/>
            <person name="Culley D."/>
            <person name="Daum C."/>
            <person name="Ezra D."/>
            <person name="Gonzalez J."/>
            <person name="Henrissat B."/>
            <person name="Kuo A."/>
            <person name="Liang C."/>
            <person name="Lipzen A."/>
            <person name="Lutzoni F."/>
            <person name="Magnuson J."/>
            <person name="Mondo S."/>
            <person name="Nolan M."/>
            <person name="Ohm R."/>
            <person name="Pangilinan J."/>
            <person name="Park H.-J."/>
            <person name="Ramirez L."/>
            <person name="Alfaro M."/>
            <person name="Sun H."/>
            <person name="Tritt A."/>
            <person name="Yoshinaga Y."/>
            <person name="Zwiers L.-H."/>
            <person name="Turgeon B."/>
            <person name="Goodwin S."/>
            <person name="Spatafora J."/>
            <person name="Crous P."/>
            <person name="Grigoriev I."/>
        </authorList>
    </citation>
    <scope>NUCLEOTIDE SEQUENCE [LARGE SCALE GENOMIC DNA]</scope>
    <source>
        <strain evidence="8">CECT 20119</strain>
    </source>
</reference>
<keyword evidence="2" id="KW-0285">Flavoprotein</keyword>